<feature type="binding site" evidence="12">
    <location>
        <position position="26"/>
    </location>
    <ligand>
        <name>a divalent metal cation</name>
        <dbReference type="ChEBI" id="CHEBI:60240"/>
    </ligand>
</feature>
<dbReference type="RefSeq" id="WP_100364038.1">
    <property type="nucleotide sequence ID" value="NZ_PGFF01000001.1"/>
</dbReference>
<dbReference type="InterPro" id="IPR001352">
    <property type="entry name" value="RNase_HII/HIII"/>
</dbReference>
<feature type="binding site" evidence="12">
    <location>
        <position position="27"/>
    </location>
    <ligand>
        <name>a divalent metal cation</name>
        <dbReference type="ChEBI" id="CHEBI:60240"/>
    </ligand>
</feature>
<evidence type="ECO:0000259" key="14">
    <source>
        <dbReference type="PROSITE" id="PS51975"/>
    </source>
</evidence>
<dbReference type="PROSITE" id="PS51975">
    <property type="entry name" value="RNASE_H_2"/>
    <property type="match status" value="1"/>
</dbReference>
<name>A0A2M9CIT3_9MICO</name>
<evidence type="ECO:0000256" key="1">
    <source>
        <dbReference type="ARBA" id="ARBA00000077"/>
    </source>
</evidence>
<evidence type="ECO:0000256" key="13">
    <source>
        <dbReference type="RuleBase" id="RU003515"/>
    </source>
</evidence>
<evidence type="ECO:0000256" key="7">
    <source>
        <dbReference type="ARBA" id="ARBA00022722"/>
    </source>
</evidence>
<protein>
    <recommendedName>
        <fullName evidence="13">Ribonuclease</fullName>
        <ecNumber evidence="13">3.1.26.4</ecNumber>
    </recommendedName>
</protein>
<comment type="function">
    <text evidence="3 13">Endonuclease that specifically degrades the RNA of RNA-DNA hybrids.</text>
</comment>
<dbReference type="InterPro" id="IPR036397">
    <property type="entry name" value="RNaseH_sf"/>
</dbReference>
<comment type="cofactor">
    <cofactor evidence="12">
        <name>Mn(2+)</name>
        <dbReference type="ChEBI" id="CHEBI:29035"/>
    </cofactor>
    <cofactor evidence="12">
        <name>Mg(2+)</name>
        <dbReference type="ChEBI" id="CHEBI:18420"/>
    </cofactor>
    <text evidence="12">Manganese or magnesium. Binds 1 divalent metal ion per monomer in the absence of substrate. May bind a second metal ion after substrate binding.</text>
</comment>
<dbReference type="PANTHER" id="PTHR10954">
    <property type="entry name" value="RIBONUCLEASE H2 SUBUNIT A"/>
    <property type="match status" value="1"/>
</dbReference>
<keyword evidence="10 12" id="KW-0378">Hydrolase</keyword>
<dbReference type="Proteomes" id="UP000228758">
    <property type="component" value="Unassembled WGS sequence"/>
</dbReference>
<dbReference type="GO" id="GO:0043137">
    <property type="term" value="P:DNA replication, removal of RNA primer"/>
    <property type="evidence" value="ECO:0007669"/>
    <property type="project" value="TreeGrafter"/>
</dbReference>
<evidence type="ECO:0000256" key="9">
    <source>
        <dbReference type="ARBA" id="ARBA00022759"/>
    </source>
</evidence>
<evidence type="ECO:0000313" key="15">
    <source>
        <dbReference type="EMBL" id="PJJ71772.1"/>
    </source>
</evidence>
<feature type="domain" description="RNase H type-2" evidence="14">
    <location>
        <begin position="20"/>
        <end position="221"/>
    </location>
</feature>
<proteinExistence type="inferred from homology"/>
<evidence type="ECO:0000256" key="8">
    <source>
        <dbReference type="ARBA" id="ARBA00022723"/>
    </source>
</evidence>
<dbReference type="EC" id="3.1.26.4" evidence="13"/>
<evidence type="ECO:0000256" key="4">
    <source>
        <dbReference type="ARBA" id="ARBA00004496"/>
    </source>
</evidence>
<dbReference type="GO" id="GO:0006298">
    <property type="term" value="P:mismatch repair"/>
    <property type="evidence" value="ECO:0007669"/>
    <property type="project" value="TreeGrafter"/>
</dbReference>
<dbReference type="GO" id="GO:0003723">
    <property type="term" value="F:RNA binding"/>
    <property type="evidence" value="ECO:0007669"/>
    <property type="project" value="UniProtKB-UniRule"/>
</dbReference>
<reference evidence="15 16" key="1">
    <citation type="submission" date="2017-11" db="EMBL/GenBank/DDBJ databases">
        <title>Genomic Encyclopedia of Archaeal and Bacterial Type Strains, Phase II (KMG-II): From Individual Species to Whole Genera.</title>
        <authorList>
            <person name="Goeker M."/>
        </authorList>
    </citation>
    <scope>NUCLEOTIDE SEQUENCE [LARGE SCALE GENOMIC DNA]</scope>
    <source>
        <strain evidence="15 16">DSM 27393</strain>
    </source>
</reference>
<accession>A0A2M9CIT3</accession>
<comment type="subcellular location">
    <subcellularLocation>
        <location evidence="4">Cytoplasm</location>
    </subcellularLocation>
</comment>
<evidence type="ECO:0000256" key="10">
    <source>
        <dbReference type="ARBA" id="ARBA00022801"/>
    </source>
</evidence>
<dbReference type="GO" id="GO:0004523">
    <property type="term" value="F:RNA-DNA hybrid ribonuclease activity"/>
    <property type="evidence" value="ECO:0007669"/>
    <property type="project" value="UniProtKB-UniRule"/>
</dbReference>
<dbReference type="SUPFAM" id="SSF53098">
    <property type="entry name" value="Ribonuclease H-like"/>
    <property type="match status" value="1"/>
</dbReference>
<gene>
    <name evidence="15" type="ORF">CLV46_1325</name>
</gene>
<dbReference type="GO" id="GO:0005737">
    <property type="term" value="C:cytoplasm"/>
    <property type="evidence" value="ECO:0007669"/>
    <property type="project" value="UniProtKB-SubCell"/>
</dbReference>
<feature type="binding site" evidence="12">
    <location>
        <position position="125"/>
    </location>
    <ligand>
        <name>a divalent metal cation</name>
        <dbReference type="ChEBI" id="CHEBI:60240"/>
    </ligand>
</feature>
<evidence type="ECO:0000256" key="11">
    <source>
        <dbReference type="ARBA" id="ARBA00023211"/>
    </source>
</evidence>
<dbReference type="OrthoDB" id="9803420at2"/>
<evidence type="ECO:0000256" key="6">
    <source>
        <dbReference type="ARBA" id="ARBA00022490"/>
    </source>
</evidence>
<evidence type="ECO:0000256" key="3">
    <source>
        <dbReference type="ARBA" id="ARBA00004065"/>
    </source>
</evidence>
<dbReference type="Gene3D" id="3.30.420.10">
    <property type="entry name" value="Ribonuclease H-like superfamily/Ribonuclease H"/>
    <property type="match status" value="1"/>
</dbReference>
<dbReference type="InterPro" id="IPR012337">
    <property type="entry name" value="RNaseH-like_sf"/>
</dbReference>
<dbReference type="GO" id="GO:0032299">
    <property type="term" value="C:ribonuclease H2 complex"/>
    <property type="evidence" value="ECO:0007669"/>
    <property type="project" value="TreeGrafter"/>
</dbReference>
<dbReference type="PANTHER" id="PTHR10954:SF18">
    <property type="entry name" value="RIBONUCLEASE HII"/>
    <property type="match status" value="1"/>
</dbReference>
<keyword evidence="11" id="KW-0464">Manganese</keyword>
<keyword evidence="8 12" id="KW-0479">Metal-binding</keyword>
<sequence length="229" mass="24775">MTVADPTLRVEKKILREGARYVIGMDEVGRGAIAGPLAIGVCVFDASVKRMPRGLRDSKMLSEKRREELAPQARKWALHSAVGVVGNDEIDRLGLTACLGLAAARAIRALADGGVPLQESVVILDGSWDYLNPALEERVNVHLRVKADRDCASVAAASVVAKVHRDRFMIEAHDDAPAYGWSGNKGYASTAHYAAIDTHGPHGLHRVTWLRQPSLFDELGESIGEPLVV</sequence>
<dbReference type="NCBIfam" id="NF000595">
    <property type="entry name" value="PRK00015.1-3"/>
    <property type="match status" value="1"/>
</dbReference>
<comment type="caution">
    <text evidence="15">The sequence shown here is derived from an EMBL/GenBank/DDBJ whole genome shotgun (WGS) entry which is preliminary data.</text>
</comment>
<keyword evidence="7 12" id="KW-0540">Nuclease</keyword>
<evidence type="ECO:0000313" key="16">
    <source>
        <dbReference type="Proteomes" id="UP000228758"/>
    </source>
</evidence>
<keyword evidence="6" id="KW-0963">Cytoplasm</keyword>
<comment type="similarity">
    <text evidence="5 13">Belongs to the RNase HII family.</text>
</comment>
<organism evidence="15 16">
    <name type="scientific">Diaminobutyricimonas aerilata</name>
    <dbReference type="NCBI Taxonomy" id="1162967"/>
    <lineage>
        <taxon>Bacteria</taxon>
        <taxon>Bacillati</taxon>
        <taxon>Actinomycetota</taxon>
        <taxon>Actinomycetes</taxon>
        <taxon>Micrococcales</taxon>
        <taxon>Microbacteriaceae</taxon>
        <taxon>Diaminobutyricimonas</taxon>
    </lineage>
</organism>
<evidence type="ECO:0000256" key="12">
    <source>
        <dbReference type="PROSITE-ProRule" id="PRU01319"/>
    </source>
</evidence>
<keyword evidence="9 12" id="KW-0255">Endonuclease</keyword>
<keyword evidence="16" id="KW-1185">Reference proteome</keyword>
<dbReference type="InterPro" id="IPR022898">
    <property type="entry name" value="RNase_HII"/>
</dbReference>
<dbReference type="AlphaFoldDB" id="A0A2M9CIT3"/>
<comment type="cofactor">
    <cofactor evidence="2">
        <name>Mg(2+)</name>
        <dbReference type="ChEBI" id="CHEBI:18420"/>
    </cofactor>
</comment>
<evidence type="ECO:0000256" key="2">
    <source>
        <dbReference type="ARBA" id="ARBA00001946"/>
    </source>
</evidence>
<dbReference type="GO" id="GO:0046872">
    <property type="term" value="F:metal ion binding"/>
    <property type="evidence" value="ECO:0007669"/>
    <property type="project" value="UniProtKB-KW"/>
</dbReference>
<dbReference type="CDD" id="cd07182">
    <property type="entry name" value="RNase_HII_bacteria_HII_like"/>
    <property type="match status" value="1"/>
</dbReference>
<dbReference type="InterPro" id="IPR024567">
    <property type="entry name" value="RNase_HII/HIII_dom"/>
</dbReference>
<evidence type="ECO:0000256" key="5">
    <source>
        <dbReference type="ARBA" id="ARBA00007383"/>
    </source>
</evidence>
<dbReference type="EMBL" id="PGFF01000001">
    <property type="protein sequence ID" value="PJJ71772.1"/>
    <property type="molecule type" value="Genomic_DNA"/>
</dbReference>
<dbReference type="Pfam" id="PF01351">
    <property type="entry name" value="RNase_HII"/>
    <property type="match status" value="1"/>
</dbReference>
<comment type="catalytic activity">
    <reaction evidence="1 12 13">
        <text>Endonucleolytic cleavage to 5'-phosphomonoester.</text>
        <dbReference type="EC" id="3.1.26.4"/>
    </reaction>
</comment>